<organism evidence="8">
    <name type="scientific">Hexamita inflata</name>
    <dbReference type="NCBI Taxonomy" id="28002"/>
    <lineage>
        <taxon>Eukaryota</taxon>
        <taxon>Metamonada</taxon>
        <taxon>Diplomonadida</taxon>
        <taxon>Hexamitidae</taxon>
        <taxon>Hexamitinae</taxon>
        <taxon>Hexamita</taxon>
    </lineage>
</organism>
<dbReference type="GO" id="GO:0022857">
    <property type="term" value="F:transmembrane transporter activity"/>
    <property type="evidence" value="ECO:0007669"/>
    <property type="project" value="InterPro"/>
</dbReference>
<evidence type="ECO:0000256" key="5">
    <source>
        <dbReference type="ARBA" id="ARBA00023136"/>
    </source>
</evidence>
<feature type="transmembrane region" description="Helical" evidence="6">
    <location>
        <begin position="290"/>
        <end position="309"/>
    </location>
</feature>
<dbReference type="Pfam" id="PF07690">
    <property type="entry name" value="MFS_1"/>
    <property type="match status" value="1"/>
</dbReference>
<dbReference type="InterPro" id="IPR011701">
    <property type="entry name" value="MFS"/>
</dbReference>
<dbReference type="SUPFAM" id="SSF103473">
    <property type="entry name" value="MFS general substrate transporter"/>
    <property type="match status" value="1"/>
</dbReference>
<feature type="transmembrane region" description="Helical" evidence="6">
    <location>
        <begin position="372"/>
        <end position="395"/>
    </location>
</feature>
<feature type="transmembrane region" description="Helical" evidence="6">
    <location>
        <begin position="164"/>
        <end position="183"/>
    </location>
</feature>
<dbReference type="EMBL" id="CATOUU010000656">
    <property type="protein sequence ID" value="CAI9938646.1"/>
    <property type="molecule type" value="Genomic_DNA"/>
</dbReference>
<dbReference type="EMBL" id="CAXDID020000070">
    <property type="protein sequence ID" value="CAL6014211.1"/>
    <property type="molecule type" value="Genomic_DNA"/>
</dbReference>
<evidence type="ECO:0000313" key="9">
    <source>
        <dbReference type="EMBL" id="CAL6014211.1"/>
    </source>
</evidence>
<feature type="transmembrane region" description="Helical" evidence="6">
    <location>
        <begin position="454"/>
        <end position="474"/>
    </location>
</feature>
<sequence length="526" mass="58084">MKEPVVELPLQSPLQTVRKSAFKSKNLMLSQSKISSMSPAMFITFLTSKFDETSMNLALPQIQKDLNLSESSAQWLSATFFIASAAFAIPLGKLSDSFGLINTFITLLLLLTVVRLAGFFTTNFPLLLVLRFITGALAAGCVALRNAMNTRYPSKEQQSKAIGITMILNQLCSIIIPLVSGFVLKDIGWKYQFVIASALSLISALMLIPFENPAPIKKNTKSDIFGSLFITLTVSFFCLIFTLISSKHYIGAAICLVVSIIFGVSFVFVEKKHPDPVLPLYLMKNPVSDLFIQNVLNWMIGTANGWLLPQLLDDASISGIVSAVGALLTLVTAIFTPMVTKKYVNRFALYFGYVFSTLCIVLQIVFARNTMAYMILYVLIGFFSAIVMQTVYPMTLLSVSAKYSSRVSAFPTTSRTIGNSMSLSIFSSITMLVHDALIKKNNDEKLSFIRGAQASLSVVVFLSLIGLFNAMFRIGNSRLEQGKKGFKQSMIRELKEKEDNEGLLREVAVNPSIEGIKKSDEVSEEW</sequence>
<protein>
    <submittedName>
        <fullName evidence="8">Major facilitator superfamily protein</fullName>
    </submittedName>
    <submittedName>
        <fullName evidence="9">Major_facilitator superfamily protein</fullName>
    </submittedName>
</protein>
<reference evidence="8" key="1">
    <citation type="submission" date="2023-06" db="EMBL/GenBank/DDBJ databases">
        <authorList>
            <person name="Kurt Z."/>
        </authorList>
    </citation>
    <scope>NUCLEOTIDE SEQUENCE</scope>
</reference>
<evidence type="ECO:0000256" key="1">
    <source>
        <dbReference type="ARBA" id="ARBA00004141"/>
    </source>
</evidence>
<evidence type="ECO:0000256" key="3">
    <source>
        <dbReference type="ARBA" id="ARBA00022692"/>
    </source>
</evidence>
<dbReference type="Proteomes" id="UP001642409">
    <property type="component" value="Unassembled WGS sequence"/>
</dbReference>
<dbReference type="PANTHER" id="PTHR42718">
    <property type="entry name" value="MAJOR FACILITATOR SUPERFAMILY MULTIDRUG TRANSPORTER MFSC"/>
    <property type="match status" value="1"/>
</dbReference>
<feature type="transmembrane region" description="Helical" evidence="6">
    <location>
        <begin position="347"/>
        <end position="366"/>
    </location>
</feature>
<evidence type="ECO:0000256" key="2">
    <source>
        <dbReference type="ARBA" id="ARBA00022448"/>
    </source>
</evidence>
<keyword evidence="4 6" id="KW-1133">Transmembrane helix</keyword>
<evidence type="ECO:0000313" key="10">
    <source>
        <dbReference type="Proteomes" id="UP001642409"/>
    </source>
</evidence>
<feature type="transmembrane region" description="Helical" evidence="6">
    <location>
        <begin position="124"/>
        <end position="144"/>
    </location>
</feature>
<comment type="caution">
    <text evidence="8">The sequence shown here is derived from an EMBL/GenBank/DDBJ whole genome shotgun (WGS) entry which is preliminary data.</text>
</comment>
<dbReference type="PANTHER" id="PTHR42718:SF9">
    <property type="entry name" value="MAJOR FACILITATOR SUPERFAMILY MULTIDRUG TRANSPORTER MFSC"/>
    <property type="match status" value="1"/>
</dbReference>
<dbReference type="GO" id="GO:0016020">
    <property type="term" value="C:membrane"/>
    <property type="evidence" value="ECO:0007669"/>
    <property type="project" value="UniProtKB-SubCell"/>
</dbReference>
<feature type="transmembrane region" description="Helical" evidence="6">
    <location>
        <begin position="416"/>
        <end position="434"/>
    </location>
</feature>
<evidence type="ECO:0000313" key="8">
    <source>
        <dbReference type="EMBL" id="CAI9938646.1"/>
    </source>
</evidence>
<reference evidence="9 10" key="2">
    <citation type="submission" date="2024-07" db="EMBL/GenBank/DDBJ databases">
        <authorList>
            <person name="Akdeniz Z."/>
        </authorList>
    </citation>
    <scope>NUCLEOTIDE SEQUENCE [LARGE SCALE GENOMIC DNA]</scope>
</reference>
<feature type="transmembrane region" description="Helical" evidence="6">
    <location>
        <begin position="315"/>
        <end position="335"/>
    </location>
</feature>
<feature type="domain" description="Major facilitator superfamily (MFS) profile" evidence="7">
    <location>
        <begin position="37"/>
        <end position="478"/>
    </location>
</feature>
<dbReference type="AlphaFoldDB" id="A0AA86PHS5"/>
<feature type="transmembrane region" description="Helical" evidence="6">
    <location>
        <begin position="189"/>
        <end position="210"/>
    </location>
</feature>
<gene>
    <name evidence="9" type="ORF">HINF_LOCUS24161</name>
    <name evidence="8" type="ORF">HINF_LOCUS26291</name>
</gene>
<dbReference type="InterPro" id="IPR020846">
    <property type="entry name" value="MFS_dom"/>
</dbReference>
<proteinExistence type="predicted"/>
<dbReference type="Gene3D" id="1.20.1250.20">
    <property type="entry name" value="MFS general substrate transporter like domains"/>
    <property type="match status" value="2"/>
</dbReference>
<feature type="transmembrane region" description="Helical" evidence="6">
    <location>
        <begin position="98"/>
        <end position="118"/>
    </location>
</feature>
<evidence type="ECO:0000256" key="4">
    <source>
        <dbReference type="ARBA" id="ARBA00022989"/>
    </source>
</evidence>
<name>A0AA86PHS5_9EUKA</name>
<keyword evidence="5 6" id="KW-0472">Membrane</keyword>
<dbReference type="PROSITE" id="PS50850">
    <property type="entry name" value="MFS"/>
    <property type="match status" value="1"/>
</dbReference>
<accession>A0AA86PHS5</accession>
<evidence type="ECO:0000256" key="6">
    <source>
        <dbReference type="SAM" id="Phobius"/>
    </source>
</evidence>
<keyword evidence="10" id="KW-1185">Reference proteome</keyword>
<keyword evidence="2" id="KW-0813">Transport</keyword>
<dbReference type="InterPro" id="IPR036259">
    <property type="entry name" value="MFS_trans_sf"/>
</dbReference>
<feature type="transmembrane region" description="Helical" evidence="6">
    <location>
        <begin position="73"/>
        <end position="91"/>
    </location>
</feature>
<keyword evidence="3 6" id="KW-0812">Transmembrane</keyword>
<evidence type="ECO:0000259" key="7">
    <source>
        <dbReference type="PROSITE" id="PS50850"/>
    </source>
</evidence>
<feature type="transmembrane region" description="Helical" evidence="6">
    <location>
        <begin position="250"/>
        <end position="269"/>
    </location>
</feature>
<comment type="subcellular location">
    <subcellularLocation>
        <location evidence="1">Membrane</location>
        <topology evidence="1">Multi-pass membrane protein</topology>
    </subcellularLocation>
</comment>
<feature type="transmembrane region" description="Helical" evidence="6">
    <location>
        <begin position="222"/>
        <end position="244"/>
    </location>
</feature>